<dbReference type="AlphaFoldDB" id="G0S906"/>
<dbReference type="GO" id="GO:0003729">
    <property type="term" value="F:mRNA binding"/>
    <property type="evidence" value="ECO:0007669"/>
    <property type="project" value="TreeGrafter"/>
</dbReference>
<name>G0S906_CHATD</name>
<dbReference type="SUPFAM" id="SSF54791">
    <property type="entry name" value="Eukaryotic type KH-domain (KH-domain type I)"/>
    <property type="match status" value="7"/>
</dbReference>
<dbReference type="PANTHER" id="PTHR10627:SF31">
    <property type="entry name" value="DODECA-SATELLITE-BINDING PROTEIN 1, ISOFORM A"/>
    <property type="match status" value="1"/>
</dbReference>
<dbReference type="RefSeq" id="XP_006694802.1">
    <property type="nucleotide sequence ID" value="XM_006694739.1"/>
</dbReference>
<dbReference type="Pfam" id="PF00013">
    <property type="entry name" value="KH_1"/>
    <property type="match status" value="7"/>
</dbReference>
<dbReference type="PROSITE" id="PS50084">
    <property type="entry name" value="KH_TYPE_1"/>
    <property type="match status" value="8"/>
</dbReference>
<dbReference type="CDD" id="cd22408">
    <property type="entry name" value="KH-I_Vigilin_rpt4"/>
    <property type="match status" value="1"/>
</dbReference>
<dbReference type="SMART" id="SM00322">
    <property type="entry name" value="KH"/>
    <property type="match status" value="9"/>
</dbReference>
<feature type="domain" description="K Homology" evidence="4">
    <location>
        <begin position="381"/>
        <end position="448"/>
    </location>
</feature>
<dbReference type="Proteomes" id="UP000008066">
    <property type="component" value="Unassembled WGS sequence"/>
</dbReference>
<evidence type="ECO:0000259" key="4">
    <source>
        <dbReference type="SMART" id="SM00322"/>
    </source>
</evidence>
<feature type="domain" description="K Homology" evidence="4">
    <location>
        <begin position="208"/>
        <end position="287"/>
    </location>
</feature>
<dbReference type="CDD" id="cd02394">
    <property type="entry name" value="KH-I_Vigilin_rpt6"/>
    <property type="match status" value="1"/>
</dbReference>
<dbReference type="STRING" id="759272.G0S906"/>
<feature type="domain" description="K Homology" evidence="4">
    <location>
        <begin position="1013"/>
        <end position="1081"/>
    </location>
</feature>
<dbReference type="PANTHER" id="PTHR10627">
    <property type="entry name" value="SCP160"/>
    <property type="match status" value="1"/>
</dbReference>
<dbReference type="GO" id="GO:0005737">
    <property type="term" value="C:cytoplasm"/>
    <property type="evidence" value="ECO:0007669"/>
    <property type="project" value="TreeGrafter"/>
</dbReference>
<dbReference type="Pfam" id="PF22952">
    <property type="entry name" value="KH_11"/>
    <property type="match status" value="1"/>
</dbReference>
<dbReference type="OrthoDB" id="10027144at2759"/>
<dbReference type="eggNOG" id="KOG2208">
    <property type="taxonomic scope" value="Eukaryota"/>
</dbReference>
<evidence type="ECO:0000313" key="6">
    <source>
        <dbReference type="Proteomes" id="UP000008066"/>
    </source>
</evidence>
<organism evidence="6">
    <name type="scientific">Chaetomium thermophilum (strain DSM 1495 / CBS 144.50 / IMI 039719)</name>
    <name type="common">Thermochaetoides thermophila</name>
    <dbReference type="NCBI Taxonomy" id="759272"/>
    <lineage>
        <taxon>Eukaryota</taxon>
        <taxon>Fungi</taxon>
        <taxon>Dikarya</taxon>
        <taxon>Ascomycota</taxon>
        <taxon>Pezizomycotina</taxon>
        <taxon>Sordariomycetes</taxon>
        <taxon>Sordariomycetidae</taxon>
        <taxon>Sordariales</taxon>
        <taxon>Chaetomiaceae</taxon>
        <taxon>Thermochaetoides</taxon>
    </lineage>
</organism>
<feature type="region of interest" description="Disordered" evidence="3">
    <location>
        <begin position="1"/>
        <end position="84"/>
    </location>
</feature>
<feature type="domain" description="K Homology" evidence="4">
    <location>
        <begin position="1201"/>
        <end position="1270"/>
    </location>
</feature>
<feature type="domain" description="K Homology" evidence="4">
    <location>
        <begin position="932"/>
        <end position="1009"/>
    </location>
</feature>
<dbReference type="EMBL" id="GL988043">
    <property type="protein sequence ID" value="EGS19917.1"/>
    <property type="molecule type" value="Genomic_DNA"/>
</dbReference>
<feature type="compositionally biased region" description="Low complexity" evidence="3">
    <location>
        <begin position="42"/>
        <end position="66"/>
    </location>
</feature>
<feature type="domain" description="K Homology" evidence="4">
    <location>
        <begin position="859"/>
        <end position="928"/>
    </location>
</feature>
<feature type="region of interest" description="Disordered" evidence="3">
    <location>
        <begin position="808"/>
        <end position="838"/>
    </location>
</feature>
<feature type="domain" description="K Homology" evidence="4">
    <location>
        <begin position="766"/>
        <end position="854"/>
    </location>
</feature>
<dbReference type="InterPro" id="IPR004087">
    <property type="entry name" value="KH_dom"/>
</dbReference>
<dbReference type="GeneID" id="18258448"/>
<dbReference type="HOGENOM" id="CLU_003293_0_0_1"/>
<keyword evidence="1" id="KW-0677">Repeat</keyword>
<proteinExistence type="predicted"/>
<evidence type="ECO:0000256" key="3">
    <source>
        <dbReference type="SAM" id="MobiDB-lite"/>
    </source>
</evidence>
<evidence type="ECO:0000313" key="5">
    <source>
        <dbReference type="EMBL" id="EGS19917.1"/>
    </source>
</evidence>
<keyword evidence="6" id="KW-1185">Reference proteome</keyword>
<dbReference type="InterPro" id="IPR036612">
    <property type="entry name" value="KH_dom_type_1_sf"/>
</dbReference>
<dbReference type="OMA" id="DHAGQQV"/>
<dbReference type="CDD" id="cd22450">
    <property type="entry name" value="KH-I_ScSCP160_rpt5"/>
    <property type="match status" value="1"/>
</dbReference>
<evidence type="ECO:0000256" key="2">
    <source>
        <dbReference type="PROSITE-ProRule" id="PRU00117"/>
    </source>
</evidence>
<dbReference type="CDD" id="cd00105">
    <property type="entry name" value="KH-I"/>
    <property type="match status" value="1"/>
</dbReference>
<reference evidence="5 6" key="1">
    <citation type="journal article" date="2011" name="Cell">
        <title>Insight into structure and assembly of the nuclear pore complex by utilizing the genome of a eukaryotic thermophile.</title>
        <authorList>
            <person name="Amlacher S."/>
            <person name="Sarges P."/>
            <person name="Flemming D."/>
            <person name="van Noort V."/>
            <person name="Kunze R."/>
            <person name="Devos D.P."/>
            <person name="Arumugam M."/>
            <person name="Bork P."/>
            <person name="Hurt E."/>
        </authorList>
    </citation>
    <scope>NUCLEOTIDE SEQUENCE [LARGE SCALE GENOMIC DNA]</scope>
    <source>
        <strain evidence="6">DSM 1495 / CBS 144.50 / IMI 039719</strain>
    </source>
</reference>
<dbReference type="InterPro" id="IPR004088">
    <property type="entry name" value="KH_dom_type_1"/>
</dbReference>
<dbReference type="InterPro" id="IPR054548">
    <property type="entry name" value="SCP160-like_KH"/>
</dbReference>
<feature type="compositionally biased region" description="Low complexity" evidence="3">
    <location>
        <begin position="1"/>
        <end position="14"/>
    </location>
</feature>
<sequence length="1279" mass="139689">MASSFAESEPSAASRLLAAHTQNAHHVEVEDVPDEDLPAPVASNANAAEPPKSSAESSAAPKVPAPKTARYEEQFPELGSGTKSAPVAPVWAARAGAANGTPPSSGPSSGINTPNAAAAAAAAAAPRGPRTLTIPGRNVEYMLLDPHHVLPRNQLKRPLVDIVKDFNRRSRAQIKVTTQADGKVRVEATGPQEIATQALKDFIAIIGTKQKINVQIPRIARAHIIGKGGSVIKALQEQTGARIQMPKLPEGEQLPDDEDDDALIDVTIEGNAQQAAAARNAVLKIAGERAGNVNTRVKGIPAVFYPFLASHKETLEKDSGVQIRVPTYHPWSAQPPVVPAPGQRPEFPPAVEELIQLAGEREAVRLAREAIEQRARELHQQLMMEQLSIQRGRHQFIIGERGVPVHKFFEETGCAIILPTDEEDDVVTIVGPADRVHHGVEKAMDLAMNMQCANLDISRFYRQAPGGAAVHARNVTRYLRQRKEIERLEKLYSVHFNTPFSEDGALPWELYSRDGKNALRAQSEIKGLVDAHPPARMATIVVDPFFHHYIRQELSPQVRQNWGVHVVIPDASEASAPVLLVYEGTTNPAEYQLPRVPPTQSEIEAMKKALQEAQNHVLGLINQQESLASRSIEVPEKYHDKLRKFIKKEQDKKPADQMRVRVSNVKSTVNLRGPASAVESLTQKCLEFIEQEKQEEKERGFTLEFDFPQKFANHLIGKGGSHIRELREKFDVEIQVDDGKVILKGPKAKAEAARKHITDFARQLENEVTYVLKIEPKFHGELIGKDGKQIHKLSTRYNVLINFPKTTKGKEEEASGSASDAGKPRRQQAADEVVIRGPKKGADEARDELLSLLQYLKDTSYSATVTVQQKQVPSLIGAGGEALNKLREMTGARIDVPKDAVDGKVEISIKGTKAQVEAAKKILLEKKAIFDDTVVKTIEVDRKHHRALIGAGGSALRDLVVNAGGSAEPAELARTIQFPKQDSDGNTIKIEGRTAVVEKIIAQIQAIVAEREAQITETIDVPVEKHRTLIGRGGEAKRNLEMQFSVSIDVPRQGSGKTGVKIVGRPENVEKAKAHIQELVKEQPGETILVPKALHHAVSNNGQIFRRLRNDFHVTVDHAGHAIPPKPAAPANTRAPTNGSAGLPLITDEAVQPDVHSWVVITRDASADSETIPWVLRGSSAEDVEKAKKAVQSALDQARAHDTTGYLVLPDPRTYRHVIGHGGSKINSIRKKSGCNVTVPREHADGDAIVIVGSKEGVEKAKDMILNAVREGESGRRNE</sequence>
<evidence type="ECO:0000256" key="1">
    <source>
        <dbReference type="ARBA" id="ARBA00022737"/>
    </source>
</evidence>
<feature type="domain" description="K Homology" evidence="4">
    <location>
        <begin position="292"/>
        <end position="376"/>
    </location>
</feature>
<protein>
    <submittedName>
        <fullName evidence="5">Putative SCP160 protein</fullName>
    </submittedName>
</protein>
<dbReference type="KEGG" id="cthr:CTHT_0044100"/>
<dbReference type="Gene3D" id="3.30.1370.10">
    <property type="entry name" value="K Homology domain, type 1"/>
    <property type="match status" value="8"/>
</dbReference>
<gene>
    <name evidence="5" type="ORF">CTHT_0044100</name>
</gene>
<feature type="domain" description="K Homology" evidence="4">
    <location>
        <begin position="699"/>
        <end position="762"/>
    </location>
</feature>
<accession>G0S906</accession>
<keyword evidence="2" id="KW-0694">RNA-binding</keyword>
<dbReference type="CDD" id="cd22449">
    <property type="entry name" value="KH-I_ScSCP160_rpt4"/>
    <property type="match status" value="1"/>
</dbReference>